<accession>A0ABD3J1H2</accession>
<dbReference type="InterPro" id="IPR025753">
    <property type="entry name" value="AAA_N_dom"/>
</dbReference>
<dbReference type="Pfam" id="PF00004">
    <property type="entry name" value="AAA"/>
    <property type="match status" value="1"/>
</dbReference>
<feature type="domain" description="AAA-type ATPase N-terminal" evidence="6">
    <location>
        <begin position="105"/>
        <end position="198"/>
    </location>
</feature>
<feature type="domain" description="ATPase AAA-type core" evidence="5">
    <location>
        <begin position="320"/>
        <end position="373"/>
    </location>
</feature>
<feature type="domain" description="AAA-type ATPase N-terminal" evidence="6">
    <location>
        <begin position="41"/>
        <end position="91"/>
    </location>
</feature>
<evidence type="ECO:0000256" key="4">
    <source>
        <dbReference type="ARBA" id="ARBA00022842"/>
    </source>
</evidence>
<evidence type="ECO:0000313" key="7">
    <source>
        <dbReference type="EMBL" id="KAL3720434.1"/>
    </source>
</evidence>
<dbReference type="InterPro" id="IPR050747">
    <property type="entry name" value="Mitochondrial_chaperone_BCS1"/>
</dbReference>
<sequence>MATPAPDDFRNHIAVAKAVLSAAASVTATMMVVRSVVQPFLPRELRGFLFSGIRGFLSRFSNEMTMVIDEYDGINPNELFQAAQMFLPAKQFPSLVVRSVVRPFIPREFQDFLFSRIRGFSSRFRNEMTMVIERHDGYAQNELFGAAQVFLAAKQSVSVRRVRVTKSTKETHSTLAIIDQNQMLVDTFQGVKLKWVLVSRQVGLGNRVHQGPNSTVQHGDQYFELTFDKKHVEIVDKSYLPFVMDQAKSIKQGKKLKLYTASSNSSFSGPWSSVNLDHPATFQTLAMDLELKKKILDDLDMFMRRKEYYRRVGKVWKRGYLLYGPPGTGKSSLVAAMANYLNFDIYDLELSGLRSNADLRRLLVATANQSILVVNIDCTIQLQDRNPRT</sequence>
<organism evidence="7 8">
    <name type="scientific">Eucalyptus globulus</name>
    <name type="common">Tasmanian blue gum</name>
    <dbReference type="NCBI Taxonomy" id="34317"/>
    <lineage>
        <taxon>Eukaryota</taxon>
        <taxon>Viridiplantae</taxon>
        <taxon>Streptophyta</taxon>
        <taxon>Embryophyta</taxon>
        <taxon>Tracheophyta</taxon>
        <taxon>Spermatophyta</taxon>
        <taxon>Magnoliopsida</taxon>
        <taxon>eudicotyledons</taxon>
        <taxon>Gunneridae</taxon>
        <taxon>Pentapetalae</taxon>
        <taxon>rosids</taxon>
        <taxon>malvids</taxon>
        <taxon>Myrtales</taxon>
        <taxon>Myrtaceae</taxon>
        <taxon>Myrtoideae</taxon>
        <taxon>Eucalypteae</taxon>
        <taxon>Eucalyptus</taxon>
    </lineage>
</organism>
<evidence type="ECO:0000256" key="1">
    <source>
        <dbReference type="ARBA" id="ARBA00001946"/>
    </source>
</evidence>
<keyword evidence="8" id="KW-1185">Reference proteome</keyword>
<evidence type="ECO:0000256" key="2">
    <source>
        <dbReference type="ARBA" id="ARBA00022801"/>
    </source>
</evidence>
<dbReference type="PANTHER" id="PTHR23070">
    <property type="entry name" value="BCS1 AAA-TYPE ATPASE"/>
    <property type="match status" value="1"/>
</dbReference>
<protein>
    <submittedName>
        <fullName evidence="7">Uncharacterized protein</fullName>
    </submittedName>
</protein>
<evidence type="ECO:0000256" key="3">
    <source>
        <dbReference type="ARBA" id="ARBA00022840"/>
    </source>
</evidence>
<gene>
    <name evidence="7" type="ORF">ACJRO7_005280</name>
</gene>
<dbReference type="InterPro" id="IPR027417">
    <property type="entry name" value="P-loop_NTPase"/>
</dbReference>
<dbReference type="Pfam" id="PF14363">
    <property type="entry name" value="AAA_assoc"/>
    <property type="match status" value="2"/>
</dbReference>
<evidence type="ECO:0000313" key="8">
    <source>
        <dbReference type="Proteomes" id="UP001634007"/>
    </source>
</evidence>
<proteinExistence type="predicted"/>
<dbReference type="Proteomes" id="UP001634007">
    <property type="component" value="Unassembled WGS sequence"/>
</dbReference>
<keyword evidence="2" id="KW-0378">Hydrolase</keyword>
<dbReference type="InterPro" id="IPR003959">
    <property type="entry name" value="ATPase_AAA_core"/>
</dbReference>
<dbReference type="EMBL" id="JBJKBG010000010">
    <property type="protein sequence ID" value="KAL3720434.1"/>
    <property type="molecule type" value="Genomic_DNA"/>
</dbReference>
<dbReference type="Gene3D" id="3.40.50.300">
    <property type="entry name" value="P-loop containing nucleotide triphosphate hydrolases"/>
    <property type="match status" value="1"/>
</dbReference>
<dbReference type="AlphaFoldDB" id="A0ABD3J1H2"/>
<keyword evidence="4" id="KW-0460">Magnesium</keyword>
<comment type="cofactor">
    <cofactor evidence="1">
        <name>Mg(2+)</name>
        <dbReference type="ChEBI" id="CHEBI:18420"/>
    </cofactor>
</comment>
<name>A0ABD3J1H2_EUCGL</name>
<dbReference type="SUPFAM" id="SSF52540">
    <property type="entry name" value="P-loop containing nucleoside triphosphate hydrolases"/>
    <property type="match status" value="1"/>
</dbReference>
<dbReference type="GO" id="GO:0005524">
    <property type="term" value="F:ATP binding"/>
    <property type="evidence" value="ECO:0007669"/>
    <property type="project" value="UniProtKB-KW"/>
</dbReference>
<reference evidence="7 8" key="1">
    <citation type="submission" date="2024-11" db="EMBL/GenBank/DDBJ databases">
        <title>Chromosome-level genome assembly of Eucalyptus globulus Labill. provides insights into its genome evolution.</title>
        <authorList>
            <person name="Li X."/>
        </authorList>
    </citation>
    <scope>NUCLEOTIDE SEQUENCE [LARGE SCALE GENOMIC DNA]</scope>
    <source>
        <strain evidence="7">CL2024</strain>
        <tissue evidence="7">Fresh tender leaves</tissue>
    </source>
</reference>
<keyword evidence="3" id="KW-0547">Nucleotide-binding</keyword>
<keyword evidence="3" id="KW-0067">ATP-binding</keyword>
<evidence type="ECO:0000259" key="6">
    <source>
        <dbReference type="Pfam" id="PF14363"/>
    </source>
</evidence>
<dbReference type="GO" id="GO:0016787">
    <property type="term" value="F:hydrolase activity"/>
    <property type="evidence" value="ECO:0007669"/>
    <property type="project" value="UniProtKB-KW"/>
</dbReference>
<comment type="caution">
    <text evidence="7">The sequence shown here is derived from an EMBL/GenBank/DDBJ whole genome shotgun (WGS) entry which is preliminary data.</text>
</comment>
<evidence type="ECO:0000259" key="5">
    <source>
        <dbReference type="Pfam" id="PF00004"/>
    </source>
</evidence>